<feature type="compositionally biased region" description="Basic and acidic residues" evidence="1">
    <location>
        <begin position="60"/>
        <end position="82"/>
    </location>
</feature>
<feature type="non-terminal residue" evidence="2">
    <location>
        <position position="1"/>
    </location>
</feature>
<evidence type="ECO:0000313" key="2">
    <source>
        <dbReference type="EMBL" id="PON68875.1"/>
    </source>
</evidence>
<name>A0A2P5D6F3_PARAD</name>
<keyword evidence="3" id="KW-1185">Reference proteome</keyword>
<evidence type="ECO:0000313" key="3">
    <source>
        <dbReference type="Proteomes" id="UP000237105"/>
    </source>
</evidence>
<comment type="caution">
    <text evidence="2">The sequence shown here is derived from an EMBL/GenBank/DDBJ whole genome shotgun (WGS) entry which is preliminary data.</text>
</comment>
<dbReference type="Proteomes" id="UP000237105">
    <property type="component" value="Unassembled WGS sequence"/>
</dbReference>
<sequence>KAHDERIRSLPVSKLFVAGIRADERKQRWSFTSPRSATRRSGTSELRLGGALVSCGDGNSEEREWRKGEREMMEGERTGGRQ</sequence>
<proteinExistence type="predicted"/>
<evidence type="ECO:0000256" key="1">
    <source>
        <dbReference type="SAM" id="MobiDB-lite"/>
    </source>
</evidence>
<organism evidence="2 3">
    <name type="scientific">Parasponia andersonii</name>
    <name type="common">Sponia andersonii</name>
    <dbReference type="NCBI Taxonomy" id="3476"/>
    <lineage>
        <taxon>Eukaryota</taxon>
        <taxon>Viridiplantae</taxon>
        <taxon>Streptophyta</taxon>
        <taxon>Embryophyta</taxon>
        <taxon>Tracheophyta</taxon>
        <taxon>Spermatophyta</taxon>
        <taxon>Magnoliopsida</taxon>
        <taxon>eudicotyledons</taxon>
        <taxon>Gunneridae</taxon>
        <taxon>Pentapetalae</taxon>
        <taxon>rosids</taxon>
        <taxon>fabids</taxon>
        <taxon>Rosales</taxon>
        <taxon>Cannabaceae</taxon>
        <taxon>Parasponia</taxon>
    </lineage>
</organism>
<accession>A0A2P5D6F3</accession>
<reference evidence="3" key="1">
    <citation type="submission" date="2016-06" db="EMBL/GenBank/DDBJ databases">
        <title>Parallel loss of symbiosis genes in relatives of nitrogen-fixing non-legume Parasponia.</title>
        <authorList>
            <person name="Van Velzen R."/>
            <person name="Holmer R."/>
            <person name="Bu F."/>
            <person name="Rutten L."/>
            <person name="Van Zeijl A."/>
            <person name="Liu W."/>
            <person name="Santuari L."/>
            <person name="Cao Q."/>
            <person name="Sharma T."/>
            <person name="Shen D."/>
            <person name="Roswanjaya Y."/>
            <person name="Wardhani T."/>
            <person name="Kalhor M.S."/>
            <person name="Jansen J."/>
            <person name="Van den Hoogen J."/>
            <person name="Gungor B."/>
            <person name="Hartog M."/>
            <person name="Hontelez J."/>
            <person name="Verver J."/>
            <person name="Yang W.-C."/>
            <person name="Schijlen E."/>
            <person name="Repin R."/>
            <person name="Schilthuizen M."/>
            <person name="Schranz E."/>
            <person name="Heidstra R."/>
            <person name="Miyata K."/>
            <person name="Fedorova E."/>
            <person name="Kohlen W."/>
            <person name="Bisseling T."/>
            <person name="Smit S."/>
            <person name="Geurts R."/>
        </authorList>
    </citation>
    <scope>NUCLEOTIDE SEQUENCE [LARGE SCALE GENOMIC DNA]</scope>
    <source>
        <strain evidence="3">cv. WU1-14</strain>
    </source>
</reference>
<protein>
    <submittedName>
        <fullName evidence="2">Uncharacterized protein</fullName>
    </submittedName>
</protein>
<gene>
    <name evidence="2" type="ORF">PanWU01x14_091920</name>
</gene>
<feature type="region of interest" description="Disordered" evidence="1">
    <location>
        <begin position="50"/>
        <end position="82"/>
    </location>
</feature>
<dbReference type="EMBL" id="JXTB01000059">
    <property type="protein sequence ID" value="PON68875.1"/>
    <property type="molecule type" value="Genomic_DNA"/>
</dbReference>
<dbReference type="AlphaFoldDB" id="A0A2P5D6F3"/>